<evidence type="ECO:0000256" key="3">
    <source>
        <dbReference type="ARBA" id="ARBA00034545"/>
    </source>
</evidence>
<dbReference type="PANTHER" id="PTHR43675:SF9">
    <property type="entry name" value="ARSENITE METHYLTRANSFERASE"/>
    <property type="match status" value="1"/>
</dbReference>
<dbReference type="PANTHER" id="PTHR43675">
    <property type="entry name" value="ARSENITE METHYLTRANSFERASE"/>
    <property type="match status" value="1"/>
</dbReference>
<comment type="caution">
    <text evidence="8">The sequence shown here is derived from an EMBL/GenBank/DDBJ whole genome shotgun (WGS) entry which is preliminary data.</text>
</comment>
<dbReference type="CDD" id="cd02440">
    <property type="entry name" value="AdoMet_MTases"/>
    <property type="match status" value="1"/>
</dbReference>
<evidence type="ECO:0000256" key="4">
    <source>
        <dbReference type="ARBA" id="ARBA00047941"/>
    </source>
</evidence>
<name>A0A8T3DN92_9TELE</name>
<dbReference type="GO" id="GO:0018872">
    <property type="term" value="P:arsonoacetate metabolic process"/>
    <property type="evidence" value="ECO:0007669"/>
    <property type="project" value="TreeGrafter"/>
</dbReference>
<organism evidence="8 9">
    <name type="scientific">Albula goreensis</name>
    <dbReference type="NCBI Taxonomy" id="1534307"/>
    <lineage>
        <taxon>Eukaryota</taxon>
        <taxon>Metazoa</taxon>
        <taxon>Chordata</taxon>
        <taxon>Craniata</taxon>
        <taxon>Vertebrata</taxon>
        <taxon>Euteleostomi</taxon>
        <taxon>Actinopterygii</taxon>
        <taxon>Neopterygii</taxon>
        <taxon>Teleostei</taxon>
        <taxon>Albuliformes</taxon>
        <taxon>Albulidae</taxon>
        <taxon>Albula</taxon>
    </lineage>
</organism>
<evidence type="ECO:0000259" key="7">
    <source>
        <dbReference type="Pfam" id="PF13847"/>
    </source>
</evidence>
<dbReference type="AlphaFoldDB" id="A0A8T3DN92"/>
<dbReference type="OrthoDB" id="8300214at2759"/>
<dbReference type="Gene3D" id="3.40.5.100">
    <property type="match status" value="1"/>
</dbReference>
<keyword evidence="9" id="KW-1185">Reference proteome</keyword>
<dbReference type="SUPFAM" id="SSF53335">
    <property type="entry name" value="S-adenosyl-L-methionine-dependent methyltransferases"/>
    <property type="match status" value="1"/>
</dbReference>
<comment type="catalytic activity">
    <reaction evidence="5">
        <text>arsenic triglutathione + 2 [thioredoxin]-dithiol + 2 S-adenosyl-L-methionine + H2O = dimethylarsinous acid + 2 [thioredoxin]-disulfide + 3 glutathione + 2 S-adenosyl-L-homocysteine + 2 H(+)</text>
        <dbReference type="Rhea" id="RHEA:69464"/>
        <dbReference type="Rhea" id="RHEA-COMP:10698"/>
        <dbReference type="Rhea" id="RHEA-COMP:10700"/>
        <dbReference type="ChEBI" id="CHEBI:15377"/>
        <dbReference type="ChEBI" id="CHEBI:15378"/>
        <dbReference type="ChEBI" id="CHEBI:23808"/>
        <dbReference type="ChEBI" id="CHEBI:29950"/>
        <dbReference type="ChEBI" id="CHEBI:50058"/>
        <dbReference type="ChEBI" id="CHEBI:57856"/>
        <dbReference type="ChEBI" id="CHEBI:57925"/>
        <dbReference type="ChEBI" id="CHEBI:59789"/>
        <dbReference type="ChEBI" id="CHEBI:183640"/>
        <dbReference type="EC" id="2.1.1.137"/>
    </reaction>
</comment>
<proteinExistence type="inferred from homology"/>
<dbReference type="GO" id="GO:0030791">
    <property type="term" value="F:arsenite methyltransferase activity"/>
    <property type="evidence" value="ECO:0007669"/>
    <property type="project" value="UniProtKB-EC"/>
</dbReference>
<evidence type="ECO:0000256" key="5">
    <source>
        <dbReference type="ARBA" id="ARBA00047943"/>
    </source>
</evidence>
<comment type="similarity">
    <text evidence="1">Belongs to the methyltransferase superfamily. Arsenite methyltransferase family.</text>
</comment>
<dbReference type="Gene3D" id="3.40.50.150">
    <property type="entry name" value="Vaccinia Virus protein VP39"/>
    <property type="match status" value="1"/>
</dbReference>
<reference evidence="8" key="1">
    <citation type="submission" date="2021-01" db="EMBL/GenBank/DDBJ databases">
        <authorList>
            <person name="Zahm M."/>
            <person name="Roques C."/>
            <person name="Cabau C."/>
            <person name="Klopp C."/>
            <person name="Donnadieu C."/>
            <person name="Jouanno E."/>
            <person name="Lampietro C."/>
            <person name="Louis A."/>
            <person name="Herpin A."/>
            <person name="Echchiki A."/>
            <person name="Berthelot C."/>
            <person name="Parey E."/>
            <person name="Roest-Crollius H."/>
            <person name="Braasch I."/>
            <person name="Postlethwait J."/>
            <person name="Bobe J."/>
            <person name="Montfort J."/>
            <person name="Bouchez O."/>
            <person name="Begum T."/>
            <person name="Mejri S."/>
            <person name="Adams A."/>
            <person name="Chen W.-J."/>
            <person name="Guiguen Y."/>
        </authorList>
    </citation>
    <scope>NUCLEOTIDE SEQUENCE</scope>
    <source>
        <tissue evidence="8">Blood</tissue>
    </source>
</reference>
<evidence type="ECO:0000256" key="2">
    <source>
        <dbReference type="ARBA" id="ARBA00034521"/>
    </source>
</evidence>
<dbReference type="GO" id="GO:0009404">
    <property type="term" value="P:toxin metabolic process"/>
    <property type="evidence" value="ECO:0007669"/>
    <property type="project" value="TreeGrafter"/>
</dbReference>
<dbReference type="GO" id="GO:0005829">
    <property type="term" value="C:cytosol"/>
    <property type="evidence" value="ECO:0007669"/>
    <property type="project" value="TreeGrafter"/>
</dbReference>
<evidence type="ECO:0000313" key="8">
    <source>
        <dbReference type="EMBL" id="KAI1896827.1"/>
    </source>
</evidence>
<dbReference type="InterPro" id="IPR029063">
    <property type="entry name" value="SAM-dependent_MTases_sf"/>
</dbReference>
<protein>
    <recommendedName>
        <fullName evidence="3">Arsenite methyltransferase</fullName>
        <ecNumber evidence="2">2.1.1.137</ecNumber>
    </recommendedName>
</protein>
<comment type="catalytic activity">
    <reaction evidence="4">
        <text>arsenic triglutathione + [thioredoxin]-dithiol + S-adenosyl-L-methionine + 2 H2O = methylarsonous acid + [thioredoxin]-disulfide + 3 glutathione + S-adenosyl-L-homocysteine + H(+)</text>
        <dbReference type="Rhea" id="RHEA:69460"/>
        <dbReference type="Rhea" id="RHEA-COMP:10698"/>
        <dbReference type="Rhea" id="RHEA-COMP:10700"/>
        <dbReference type="ChEBI" id="CHEBI:15377"/>
        <dbReference type="ChEBI" id="CHEBI:15378"/>
        <dbReference type="ChEBI" id="CHEBI:17826"/>
        <dbReference type="ChEBI" id="CHEBI:29950"/>
        <dbReference type="ChEBI" id="CHEBI:50058"/>
        <dbReference type="ChEBI" id="CHEBI:57856"/>
        <dbReference type="ChEBI" id="CHEBI:57925"/>
        <dbReference type="ChEBI" id="CHEBI:59789"/>
        <dbReference type="ChEBI" id="CHEBI:183640"/>
        <dbReference type="EC" id="2.1.1.137"/>
    </reaction>
</comment>
<dbReference type="EMBL" id="JAERUA010000008">
    <property type="protein sequence ID" value="KAI1896827.1"/>
    <property type="molecule type" value="Genomic_DNA"/>
</dbReference>
<dbReference type="Pfam" id="PF13847">
    <property type="entry name" value="Methyltransf_31"/>
    <property type="match status" value="1"/>
</dbReference>
<dbReference type="InterPro" id="IPR025714">
    <property type="entry name" value="Methyltranfer_dom"/>
</dbReference>
<dbReference type="InterPro" id="IPR026669">
    <property type="entry name" value="Arsenite_MeTrfase-like"/>
</dbReference>
<feature type="domain" description="Methyltransferase" evidence="7">
    <location>
        <begin position="84"/>
        <end position="238"/>
    </location>
</feature>
<dbReference type="Proteomes" id="UP000829720">
    <property type="component" value="Unassembled WGS sequence"/>
</dbReference>
<sequence length="386" mass="42677">MADFEKGTRSECANDCASCEPVSYDDVKDYYGKKLQKTADLKSNACIAPAQPIPAYIRKALTDVHPYVANRYYGCGLVVPECLEGCRILDLGCGSGRDVYMLSQLVGEKGHITGLDMTEEQLEVARKYIGHHTEKFGFSKPNIDFVQGYIEALKEAGLKENSFDIIISNCVVNLSPDKTKVLREAFRVLKDGGELYFSDIYSSSRLPEEIRTHKVLWGECLGGALWWEDLVRLAEEVGFSPPRLVTASIITVDNKELESLLGDYKFVSATYRLFKIPKTTTKKGCLVVYDGNITGCDKSLEFDCHYVFKVNEVREVDAELASILKNSRFAEEFTFQPDAQTPPSGSCCAPPKAILVNPFELIEQMKSVGTTSATGGCCAAQTSCCK</sequence>
<dbReference type="EC" id="2.1.1.137" evidence="2"/>
<evidence type="ECO:0000256" key="1">
    <source>
        <dbReference type="ARBA" id="ARBA00034487"/>
    </source>
</evidence>
<evidence type="ECO:0000256" key="6">
    <source>
        <dbReference type="ARBA" id="ARBA00048428"/>
    </source>
</evidence>
<gene>
    <name evidence="8" type="ORF">AGOR_G00098870</name>
</gene>
<comment type="catalytic activity">
    <reaction evidence="6">
        <text>arsenic triglutathione + 3 [thioredoxin]-dithiol + 3 S-adenosyl-L-methionine = trimethylarsine + 3 [thioredoxin]-disulfide + 3 glutathione + 3 S-adenosyl-L-homocysteine + 3 H(+)</text>
        <dbReference type="Rhea" id="RHEA:69432"/>
        <dbReference type="Rhea" id="RHEA-COMP:10698"/>
        <dbReference type="Rhea" id="RHEA-COMP:10700"/>
        <dbReference type="ChEBI" id="CHEBI:15378"/>
        <dbReference type="ChEBI" id="CHEBI:27130"/>
        <dbReference type="ChEBI" id="CHEBI:29950"/>
        <dbReference type="ChEBI" id="CHEBI:50058"/>
        <dbReference type="ChEBI" id="CHEBI:57856"/>
        <dbReference type="ChEBI" id="CHEBI:57925"/>
        <dbReference type="ChEBI" id="CHEBI:59789"/>
        <dbReference type="ChEBI" id="CHEBI:183640"/>
        <dbReference type="EC" id="2.1.1.137"/>
    </reaction>
</comment>
<evidence type="ECO:0000313" key="9">
    <source>
        <dbReference type="Proteomes" id="UP000829720"/>
    </source>
</evidence>
<accession>A0A8T3DN92</accession>